<dbReference type="GO" id="GO:0000160">
    <property type="term" value="P:phosphorelay signal transduction system"/>
    <property type="evidence" value="ECO:0007669"/>
    <property type="project" value="UniProtKB-KW"/>
</dbReference>
<feature type="modified residue" description="4-aspartylphosphate" evidence="3">
    <location>
        <position position="64"/>
    </location>
</feature>
<dbReference type="InterPro" id="IPR011006">
    <property type="entry name" value="CheY-like_superfamily"/>
</dbReference>
<dbReference type="InterPro" id="IPR050595">
    <property type="entry name" value="Bact_response_regulator"/>
</dbReference>
<dbReference type="PROSITE" id="PS50110">
    <property type="entry name" value="RESPONSE_REGULATORY"/>
    <property type="match status" value="1"/>
</dbReference>
<dbReference type="SMART" id="SM00448">
    <property type="entry name" value="REC"/>
    <property type="match status" value="1"/>
</dbReference>
<dbReference type="PANTHER" id="PTHR44591">
    <property type="entry name" value="STRESS RESPONSE REGULATOR PROTEIN 1"/>
    <property type="match status" value="1"/>
</dbReference>
<dbReference type="EMBL" id="QASA01000002">
    <property type="protein sequence ID" value="RDC58770.1"/>
    <property type="molecule type" value="Genomic_DNA"/>
</dbReference>
<proteinExistence type="predicted"/>
<dbReference type="AlphaFoldDB" id="A0A369Q2T4"/>
<dbReference type="InterPro" id="IPR001789">
    <property type="entry name" value="Sig_transdc_resp-reg_receiver"/>
</dbReference>
<reference evidence="5 6" key="1">
    <citation type="submission" date="2018-04" db="EMBL/GenBank/DDBJ databases">
        <title>Adhaeribacter sp. HMF7616 genome sequencing and assembly.</title>
        <authorList>
            <person name="Kang H."/>
            <person name="Kang J."/>
            <person name="Cha I."/>
            <person name="Kim H."/>
            <person name="Joh K."/>
        </authorList>
    </citation>
    <scope>NUCLEOTIDE SEQUENCE [LARGE SCALE GENOMIC DNA]</scope>
    <source>
        <strain evidence="5 6">HMF7616</strain>
    </source>
</reference>
<dbReference type="OrthoDB" id="1524091at2"/>
<accession>A0A369Q2T4</accession>
<dbReference type="Gene3D" id="3.40.50.2300">
    <property type="match status" value="1"/>
</dbReference>
<dbReference type="PANTHER" id="PTHR44591:SF14">
    <property type="entry name" value="PROTEIN PILG"/>
    <property type="match status" value="1"/>
</dbReference>
<dbReference type="Proteomes" id="UP000253919">
    <property type="component" value="Unassembled WGS sequence"/>
</dbReference>
<keyword evidence="2" id="KW-0902">Two-component regulatory system</keyword>
<name>A0A369Q2T4_9BACT</name>
<gene>
    <name evidence="5" type="ORF">AHMF7616_05204</name>
</gene>
<comment type="caution">
    <text evidence="5">The sequence shown here is derived from an EMBL/GenBank/DDBJ whole genome shotgun (WGS) entry which is preliminary data.</text>
</comment>
<evidence type="ECO:0000256" key="2">
    <source>
        <dbReference type="ARBA" id="ARBA00023012"/>
    </source>
</evidence>
<protein>
    <recommendedName>
        <fullName evidence="4">Response regulatory domain-containing protein</fullName>
    </recommendedName>
</protein>
<keyword evidence="1 3" id="KW-0597">Phosphoprotein</keyword>
<feature type="domain" description="Response regulatory" evidence="4">
    <location>
        <begin position="6"/>
        <end position="132"/>
    </location>
</feature>
<organism evidence="5 6">
    <name type="scientific">Adhaeribacter pallidiroseus</name>
    <dbReference type="NCBI Taxonomy" id="2072847"/>
    <lineage>
        <taxon>Bacteria</taxon>
        <taxon>Pseudomonadati</taxon>
        <taxon>Bacteroidota</taxon>
        <taxon>Cytophagia</taxon>
        <taxon>Cytophagales</taxon>
        <taxon>Hymenobacteraceae</taxon>
        <taxon>Adhaeribacter</taxon>
    </lineage>
</organism>
<dbReference type="SUPFAM" id="SSF52172">
    <property type="entry name" value="CheY-like"/>
    <property type="match status" value="1"/>
</dbReference>
<dbReference type="RefSeq" id="WP_115375789.1">
    <property type="nucleotide sequence ID" value="NZ_QASA01000002.1"/>
</dbReference>
<dbReference type="Pfam" id="PF00072">
    <property type="entry name" value="Response_reg"/>
    <property type="match status" value="1"/>
</dbReference>
<sequence>MKKLNKILLVDDDPTSIYINENILKRMEIKHEVTVLTNGKLAFDYLITNCSSNSNNCPAFVILDHHMSVMDGMELMEALNKIDLLRNNNVVFLLLAINTTPQQIEIFKDLGVQEFTSKPLSKQTKQFAKPGV</sequence>
<evidence type="ECO:0000313" key="6">
    <source>
        <dbReference type="Proteomes" id="UP000253919"/>
    </source>
</evidence>
<evidence type="ECO:0000256" key="3">
    <source>
        <dbReference type="PROSITE-ProRule" id="PRU00169"/>
    </source>
</evidence>
<evidence type="ECO:0000256" key="1">
    <source>
        <dbReference type="ARBA" id="ARBA00022553"/>
    </source>
</evidence>
<keyword evidence="6" id="KW-1185">Reference proteome</keyword>
<evidence type="ECO:0000313" key="5">
    <source>
        <dbReference type="EMBL" id="RDC58770.1"/>
    </source>
</evidence>
<evidence type="ECO:0000259" key="4">
    <source>
        <dbReference type="PROSITE" id="PS50110"/>
    </source>
</evidence>